<protein>
    <submittedName>
        <fullName evidence="1">ABC transporter substrate-binding protein</fullName>
    </submittedName>
</protein>
<dbReference type="CDD" id="cd06325">
    <property type="entry name" value="PBP1_ABC_unchar_transporter"/>
    <property type="match status" value="1"/>
</dbReference>
<dbReference type="KEGG" id="bcou:IC761_29675"/>
<accession>A0A7S9GZH7</accession>
<dbReference type="EMBL" id="CP061379">
    <property type="protein sequence ID" value="QPF90625.1"/>
    <property type="molecule type" value="Genomic_DNA"/>
</dbReference>
<dbReference type="Gene3D" id="3.40.50.2300">
    <property type="match status" value="2"/>
</dbReference>
<dbReference type="Proteomes" id="UP000594621">
    <property type="component" value="Chromosome"/>
</dbReference>
<dbReference type="InterPro" id="IPR007487">
    <property type="entry name" value="ABC_transpt-TYRBP-like"/>
</dbReference>
<reference evidence="1 2" key="1">
    <citation type="submission" date="2020-09" db="EMBL/GenBank/DDBJ databases">
        <title>Complete genomes of bradyrhizobia occurring on native shrubby legumes in Australia.</title>
        <authorList>
            <person name="Lafay B."/>
        </authorList>
    </citation>
    <scope>NUCLEOTIDE SEQUENCE [LARGE SCALE GENOMIC DNA]</scope>
    <source>
        <strain evidence="1 2">BDV5040</strain>
    </source>
</reference>
<keyword evidence="2" id="KW-1185">Reference proteome</keyword>
<dbReference type="PANTHER" id="PTHR35271:SF1">
    <property type="entry name" value="ABC TRANSPORTER, SUBSTRATE-BINDING LIPOPROTEIN"/>
    <property type="match status" value="1"/>
</dbReference>
<sequence>MAIVNISTPTANMREDSNSYYRVLFGELRRLGRIEGQNLTVERYGKEQYHQDRDALAEEVVRSNPDVINILDPPAIVFKPKTTTIPIVTISYDPVAIGLAQSMAHPGGNFTGVSVNPGPSIHGKRIALLREMFPAMSKLGCVSPAGAWENTVGEPVRAATGAAGISVANFPVDLPGSATTYRNAIMQAARDGSDAIMMVDSPDAIANRVAINEAIAEARIPSIQCFTEAVEGGGLMAYAFDLKELTRHMAGEIDAILRGANPAEIPFYQVSKFDLSINLKAAKALGLTVPATLLATAAKVVE</sequence>
<evidence type="ECO:0000313" key="1">
    <source>
        <dbReference type="EMBL" id="QPF90625.1"/>
    </source>
</evidence>
<proteinExistence type="predicted"/>
<dbReference type="RefSeq" id="WP_195800208.1">
    <property type="nucleotide sequence ID" value="NZ_CP061379.1"/>
</dbReference>
<name>A0A7S9GZH7_9BRAD</name>
<dbReference type="AlphaFoldDB" id="A0A7S9GZH7"/>
<dbReference type="Pfam" id="PF04392">
    <property type="entry name" value="ABC_sub_bind"/>
    <property type="match status" value="1"/>
</dbReference>
<organism evidence="1 2">
    <name type="scientific">Bradyrhizobium commune</name>
    <dbReference type="NCBI Taxonomy" id="83627"/>
    <lineage>
        <taxon>Bacteria</taxon>
        <taxon>Pseudomonadati</taxon>
        <taxon>Pseudomonadota</taxon>
        <taxon>Alphaproteobacteria</taxon>
        <taxon>Hyphomicrobiales</taxon>
        <taxon>Nitrobacteraceae</taxon>
        <taxon>Bradyrhizobium</taxon>
    </lineage>
</organism>
<evidence type="ECO:0000313" key="2">
    <source>
        <dbReference type="Proteomes" id="UP000594621"/>
    </source>
</evidence>
<dbReference type="PANTHER" id="PTHR35271">
    <property type="entry name" value="ABC TRANSPORTER, SUBSTRATE-BINDING LIPOPROTEIN-RELATED"/>
    <property type="match status" value="1"/>
</dbReference>
<gene>
    <name evidence="1" type="ORF">IC761_29675</name>
</gene>